<evidence type="ECO:0000256" key="3">
    <source>
        <dbReference type="ARBA" id="ARBA00022723"/>
    </source>
</evidence>
<evidence type="ECO:0000256" key="1">
    <source>
        <dbReference type="ARBA" id="ARBA00001947"/>
    </source>
</evidence>
<evidence type="ECO:0000256" key="4">
    <source>
        <dbReference type="ARBA" id="ARBA00022801"/>
    </source>
</evidence>
<feature type="transmembrane region" description="Helical" evidence="7">
    <location>
        <begin position="92"/>
        <end position="110"/>
    </location>
</feature>
<keyword evidence="3" id="KW-0479">Metal-binding</keyword>
<proteinExistence type="predicted"/>
<dbReference type="GO" id="GO:0006515">
    <property type="term" value="P:protein quality control for misfolded or incompletely synthesized proteins"/>
    <property type="evidence" value="ECO:0007669"/>
    <property type="project" value="TreeGrafter"/>
</dbReference>
<keyword evidence="4" id="KW-0378">Hydrolase</keyword>
<keyword evidence="7" id="KW-0812">Transmembrane</keyword>
<organism evidence="9 10">
    <name type="scientific">Pyrrhoderma noxium</name>
    <dbReference type="NCBI Taxonomy" id="2282107"/>
    <lineage>
        <taxon>Eukaryota</taxon>
        <taxon>Fungi</taxon>
        <taxon>Dikarya</taxon>
        <taxon>Basidiomycota</taxon>
        <taxon>Agaricomycotina</taxon>
        <taxon>Agaricomycetes</taxon>
        <taxon>Hymenochaetales</taxon>
        <taxon>Hymenochaetaceae</taxon>
        <taxon>Pyrrhoderma</taxon>
    </lineage>
</organism>
<evidence type="ECO:0000313" key="9">
    <source>
        <dbReference type="EMBL" id="PAV16064.1"/>
    </source>
</evidence>
<feature type="transmembrane region" description="Helical" evidence="7">
    <location>
        <begin position="138"/>
        <end position="158"/>
    </location>
</feature>
<sequence>MLNPKSSAALSTLSRQLQASRRFTRVPIRRVSQPTFLSTGSVLNNRINLTYQKYALQSRGFHATPSRRHFPLFGAALAAIFKSSMAIEAAQFIGRIVLTFVPMIMLKNHLMRKMIKYLIKDEVQKVKMEEKIRTSKKVYRFLIAVPIVIFGLTLVSSLERTPLSGRWRVILLSPEEEETISQQLQGSGWHEAIREVISQDGPATIVPETDWRYRLVEHVLRELEKTIPILASEKYADLPWIDRGPDDIPLPPPSRYPLKPRPSAKEVFRWLSDQMCSEKRKTSPPMPGANSPHLIPGPPYNLILVERPECDNAFSFGFGPNGGGGIVVYTGFLNRVLKLSTTPCVNENQARTSRSIFSSLRSSPQNSALPDVSAMSGIQPTQEEYTQIAILLAHELAHLVLSHHLETLSAGTVFIPGAMSMFADLLRAVLFPITMAFGPFVNDAVANLGKVGTGEFAKVTEYCTSVAQEFEADAVSARILAHAGFDARKTIDFWESRSEAWLNECSPSRSQANIARYGLDPDATEKSLVTAAFQEGADPVAIGARLARRIMGATHPAHEARLLRLKSELQRWELERIKAMKKREKHMAKKTQ</sequence>
<evidence type="ECO:0000259" key="8">
    <source>
        <dbReference type="Pfam" id="PF01435"/>
    </source>
</evidence>
<dbReference type="GO" id="GO:0004222">
    <property type="term" value="F:metalloendopeptidase activity"/>
    <property type="evidence" value="ECO:0007669"/>
    <property type="project" value="InterPro"/>
</dbReference>
<dbReference type="PANTHER" id="PTHR22726">
    <property type="entry name" value="METALLOENDOPEPTIDASE OMA1"/>
    <property type="match status" value="1"/>
</dbReference>
<dbReference type="InParanoid" id="A0A286U981"/>
<dbReference type="InterPro" id="IPR001915">
    <property type="entry name" value="Peptidase_M48"/>
</dbReference>
<evidence type="ECO:0000256" key="7">
    <source>
        <dbReference type="SAM" id="Phobius"/>
    </source>
</evidence>
<dbReference type="GO" id="GO:0046872">
    <property type="term" value="F:metal ion binding"/>
    <property type="evidence" value="ECO:0007669"/>
    <property type="project" value="UniProtKB-KW"/>
</dbReference>
<dbReference type="AlphaFoldDB" id="A0A286U981"/>
<protein>
    <submittedName>
        <fullName evidence="9">Metallo peptidase M48</fullName>
    </submittedName>
</protein>
<comment type="cofactor">
    <cofactor evidence="1">
        <name>Zn(2+)</name>
        <dbReference type="ChEBI" id="CHEBI:29105"/>
    </cofactor>
</comment>
<dbReference type="Pfam" id="PF01435">
    <property type="entry name" value="Peptidase_M48"/>
    <property type="match status" value="1"/>
</dbReference>
<dbReference type="InterPro" id="IPR051156">
    <property type="entry name" value="Mito/Outer_Membr_Metalloprot"/>
</dbReference>
<evidence type="ECO:0000313" key="10">
    <source>
        <dbReference type="Proteomes" id="UP000217199"/>
    </source>
</evidence>
<evidence type="ECO:0000256" key="2">
    <source>
        <dbReference type="ARBA" id="ARBA00022670"/>
    </source>
</evidence>
<feature type="domain" description="Peptidase M48" evidence="8">
    <location>
        <begin position="295"/>
        <end position="567"/>
    </location>
</feature>
<accession>A0A286U981</accession>
<reference evidence="9 10" key="1">
    <citation type="journal article" date="2017" name="Mol. Ecol.">
        <title>Comparative and population genomic landscape of Phellinus noxius: A hypervariable fungus causing root rot in trees.</title>
        <authorList>
            <person name="Chung C.L."/>
            <person name="Lee T.J."/>
            <person name="Akiba M."/>
            <person name="Lee H.H."/>
            <person name="Kuo T.H."/>
            <person name="Liu D."/>
            <person name="Ke H.M."/>
            <person name="Yokoi T."/>
            <person name="Roa M.B."/>
            <person name="Lu M.J."/>
            <person name="Chang Y.Y."/>
            <person name="Ann P.J."/>
            <person name="Tsai J.N."/>
            <person name="Chen C.Y."/>
            <person name="Tzean S.S."/>
            <person name="Ota Y."/>
            <person name="Hattori T."/>
            <person name="Sahashi N."/>
            <person name="Liou R.F."/>
            <person name="Kikuchi T."/>
            <person name="Tsai I.J."/>
        </authorList>
    </citation>
    <scope>NUCLEOTIDE SEQUENCE [LARGE SCALE GENOMIC DNA]</scope>
    <source>
        <strain evidence="9 10">FFPRI411160</strain>
    </source>
</reference>
<dbReference type="GO" id="GO:0005743">
    <property type="term" value="C:mitochondrial inner membrane"/>
    <property type="evidence" value="ECO:0007669"/>
    <property type="project" value="TreeGrafter"/>
</dbReference>
<keyword evidence="7" id="KW-1133">Transmembrane helix</keyword>
<evidence type="ECO:0000256" key="5">
    <source>
        <dbReference type="ARBA" id="ARBA00022833"/>
    </source>
</evidence>
<dbReference type="OrthoDB" id="7464992at2759"/>
<dbReference type="Proteomes" id="UP000217199">
    <property type="component" value="Unassembled WGS sequence"/>
</dbReference>
<keyword evidence="6" id="KW-0482">Metalloprotease</keyword>
<keyword evidence="5" id="KW-0862">Zinc</keyword>
<evidence type="ECO:0000256" key="6">
    <source>
        <dbReference type="ARBA" id="ARBA00023049"/>
    </source>
</evidence>
<dbReference type="GO" id="GO:0034982">
    <property type="term" value="P:mitochondrial protein processing"/>
    <property type="evidence" value="ECO:0007669"/>
    <property type="project" value="TreeGrafter"/>
</dbReference>
<comment type="caution">
    <text evidence="9">The sequence shown here is derived from an EMBL/GenBank/DDBJ whole genome shotgun (WGS) entry which is preliminary data.</text>
</comment>
<gene>
    <name evidence="9" type="ORF">PNOK_0768400</name>
</gene>
<keyword evidence="7" id="KW-0472">Membrane</keyword>
<name>A0A286U981_9AGAM</name>
<dbReference type="PANTHER" id="PTHR22726:SF18">
    <property type="entry name" value="PEPTIDASE M48 DOMAIN-CONTAINING PROTEIN"/>
    <property type="match status" value="1"/>
</dbReference>
<keyword evidence="10" id="KW-1185">Reference proteome</keyword>
<dbReference type="EMBL" id="NBII01000008">
    <property type="protein sequence ID" value="PAV16064.1"/>
    <property type="molecule type" value="Genomic_DNA"/>
</dbReference>
<keyword evidence="2" id="KW-0645">Protease</keyword>